<dbReference type="PANTHER" id="PTHR38588">
    <property type="entry name" value="BLL0334 PROTEIN"/>
    <property type="match status" value="1"/>
</dbReference>
<dbReference type="InterPro" id="IPR023393">
    <property type="entry name" value="START-like_dom_sf"/>
</dbReference>
<name>A0A6J6HI42_9ZZZZ</name>
<feature type="transmembrane region" description="Helical" evidence="2">
    <location>
        <begin position="215"/>
        <end position="231"/>
    </location>
</feature>
<feature type="compositionally biased region" description="Low complexity" evidence="1">
    <location>
        <begin position="151"/>
        <end position="188"/>
    </location>
</feature>
<gene>
    <name evidence="3" type="ORF">UFOPK1874_00572</name>
</gene>
<feature type="region of interest" description="Disordered" evidence="1">
    <location>
        <begin position="151"/>
        <end position="190"/>
    </location>
</feature>
<sequence>MDLNHAFTVEVPVEDAWRILTNVERIAPCLPGAQLQEIEGDIYRGAVKVKVGPIQAQFKGQASFVEFDEVAHKVVLKGEGRDIGGKGNASALITAELTALTETSTSVTVNTDLSVTGKVAQFGRGAMADISDKLLAQFVVNLNEMIAASDSDSAPAAESTPAPAETPAASPAESAPAESAAPAEQAQPTIRKIDAPEAEALDLLSISRGVIVKRALPVVAVIAAVVIWLIVK</sequence>
<dbReference type="EMBL" id="CAEZUX010000048">
    <property type="protein sequence ID" value="CAB4613392.1"/>
    <property type="molecule type" value="Genomic_DNA"/>
</dbReference>
<dbReference type="PANTHER" id="PTHR38588:SF1">
    <property type="entry name" value="BLL0334 PROTEIN"/>
    <property type="match status" value="1"/>
</dbReference>
<keyword evidence="2" id="KW-1133">Transmembrane helix</keyword>
<organism evidence="3">
    <name type="scientific">freshwater metagenome</name>
    <dbReference type="NCBI Taxonomy" id="449393"/>
    <lineage>
        <taxon>unclassified sequences</taxon>
        <taxon>metagenomes</taxon>
        <taxon>ecological metagenomes</taxon>
    </lineage>
</organism>
<dbReference type="SUPFAM" id="SSF55961">
    <property type="entry name" value="Bet v1-like"/>
    <property type="match status" value="1"/>
</dbReference>
<evidence type="ECO:0000313" key="3">
    <source>
        <dbReference type="EMBL" id="CAB4613392.1"/>
    </source>
</evidence>
<protein>
    <submittedName>
        <fullName evidence="3">Unannotated protein</fullName>
    </submittedName>
</protein>
<keyword evidence="2" id="KW-0472">Membrane</keyword>
<accession>A0A6J6HI42</accession>
<dbReference type="Pfam" id="PF06240">
    <property type="entry name" value="COXG"/>
    <property type="match status" value="1"/>
</dbReference>
<keyword evidence="2" id="KW-0812">Transmembrane</keyword>
<proteinExistence type="predicted"/>
<reference evidence="3" key="1">
    <citation type="submission" date="2020-05" db="EMBL/GenBank/DDBJ databases">
        <authorList>
            <person name="Chiriac C."/>
            <person name="Salcher M."/>
            <person name="Ghai R."/>
            <person name="Kavagutti S V."/>
        </authorList>
    </citation>
    <scope>NUCLEOTIDE SEQUENCE</scope>
</reference>
<dbReference type="InterPro" id="IPR010419">
    <property type="entry name" value="CO_DH_gsu"/>
</dbReference>
<dbReference type="Gene3D" id="3.30.530.20">
    <property type="match status" value="1"/>
</dbReference>
<evidence type="ECO:0000256" key="1">
    <source>
        <dbReference type="SAM" id="MobiDB-lite"/>
    </source>
</evidence>
<dbReference type="AlphaFoldDB" id="A0A6J6HI42"/>
<dbReference type="CDD" id="cd07823">
    <property type="entry name" value="SRPBCC_5"/>
    <property type="match status" value="1"/>
</dbReference>
<evidence type="ECO:0000256" key="2">
    <source>
        <dbReference type="SAM" id="Phobius"/>
    </source>
</evidence>